<dbReference type="Gramene" id="OPUNC09G13710.1">
    <property type="protein sequence ID" value="OPUNC09G13710.1"/>
    <property type="gene ID" value="OPUNC09G13710"/>
</dbReference>
<proteinExistence type="predicted"/>
<keyword evidence="2" id="KW-1185">Reference proteome</keyword>
<name>A0A0E0M2Z1_ORYPU</name>
<reference evidence="1" key="2">
    <citation type="submission" date="2018-05" db="EMBL/GenBank/DDBJ databases">
        <title>OpunRS2 (Oryza punctata Reference Sequence Version 2).</title>
        <authorList>
            <person name="Zhang J."/>
            <person name="Kudrna D."/>
            <person name="Lee S."/>
            <person name="Talag J."/>
            <person name="Welchert J."/>
            <person name="Wing R.A."/>
        </authorList>
    </citation>
    <scope>NUCLEOTIDE SEQUENCE [LARGE SCALE GENOMIC DNA]</scope>
</reference>
<evidence type="ECO:0000313" key="1">
    <source>
        <dbReference type="EnsemblPlants" id="OPUNC09G13710.1"/>
    </source>
</evidence>
<dbReference type="EnsemblPlants" id="OPUNC09G13710.1">
    <property type="protein sequence ID" value="OPUNC09G13710.1"/>
    <property type="gene ID" value="OPUNC09G13710"/>
</dbReference>
<dbReference type="AlphaFoldDB" id="A0A0E0M2Z1"/>
<dbReference type="Proteomes" id="UP000026962">
    <property type="component" value="Chromosome 9"/>
</dbReference>
<protein>
    <submittedName>
        <fullName evidence="1">Uncharacterized protein</fullName>
    </submittedName>
</protein>
<organism evidence="1">
    <name type="scientific">Oryza punctata</name>
    <name type="common">Red rice</name>
    <dbReference type="NCBI Taxonomy" id="4537"/>
    <lineage>
        <taxon>Eukaryota</taxon>
        <taxon>Viridiplantae</taxon>
        <taxon>Streptophyta</taxon>
        <taxon>Embryophyta</taxon>
        <taxon>Tracheophyta</taxon>
        <taxon>Spermatophyta</taxon>
        <taxon>Magnoliopsida</taxon>
        <taxon>Liliopsida</taxon>
        <taxon>Poales</taxon>
        <taxon>Poaceae</taxon>
        <taxon>BOP clade</taxon>
        <taxon>Oryzoideae</taxon>
        <taxon>Oryzeae</taxon>
        <taxon>Oryzinae</taxon>
        <taxon>Oryza</taxon>
    </lineage>
</organism>
<accession>A0A0E0M2Z1</accession>
<dbReference type="HOGENOM" id="CLU_3427157_0_0_1"/>
<sequence>MTQFSNKIESMKKYTICNILN</sequence>
<reference evidence="1" key="1">
    <citation type="submission" date="2015-04" db="UniProtKB">
        <authorList>
            <consortium name="EnsemblPlants"/>
        </authorList>
    </citation>
    <scope>IDENTIFICATION</scope>
</reference>
<evidence type="ECO:0000313" key="2">
    <source>
        <dbReference type="Proteomes" id="UP000026962"/>
    </source>
</evidence>